<dbReference type="InterPro" id="IPR036271">
    <property type="entry name" value="Tet_transcr_reg_TetR-rel_C_sf"/>
</dbReference>
<reference evidence="6 9" key="2">
    <citation type="submission" date="2020-01" db="EMBL/GenBank/DDBJ databases">
        <authorList>
            <person name="Wang S."/>
        </authorList>
    </citation>
    <scope>NUCLEOTIDE SEQUENCE [LARGE SCALE GENOMIC DNA]</scope>
    <source>
        <strain evidence="6 9">D151-2-6</strain>
    </source>
</reference>
<dbReference type="SUPFAM" id="SSF46689">
    <property type="entry name" value="Homeodomain-like"/>
    <property type="match status" value="1"/>
</dbReference>
<dbReference type="AlphaFoldDB" id="A0A6G7EIV8"/>
<dbReference type="GO" id="GO:0003700">
    <property type="term" value="F:DNA-binding transcription factor activity"/>
    <property type="evidence" value="ECO:0007669"/>
    <property type="project" value="TreeGrafter"/>
</dbReference>
<dbReference type="EMBL" id="UXHF01000030">
    <property type="protein sequence ID" value="VDC50159.1"/>
    <property type="molecule type" value="Genomic_DNA"/>
</dbReference>
<evidence type="ECO:0000256" key="1">
    <source>
        <dbReference type="ARBA" id="ARBA00023015"/>
    </source>
</evidence>
<dbReference type="PRINTS" id="PR00455">
    <property type="entry name" value="HTHTETR"/>
</dbReference>
<dbReference type="Gene3D" id="1.10.10.60">
    <property type="entry name" value="Homeodomain-like"/>
    <property type="match status" value="1"/>
</dbReference>
<dbReference type="Proteomes" id="UP000501325">
    <property type="component" value="Chromosome"/>
</dbReference>
<dbReference type="InterPro" id="IPR050109">
    <property type="entry name" value="HTH-type_TetR-like_transc_reg"/>
</dbReference>
<proteinExistence type="predicted"/>
<feature type="domain" description="HTH tetR-type" evidence="5">
    <location>
        <begin position="10"/>
        <end position="69"/>
    </location>
</feature>
<dbReference type="InterPro" id="IPR001647">
    <property type="entry name" value="HTH_TetR"/>
</dbReference>
<feature type="DNA-binding region" description="H-T-H motif" evidence="4">
    <location>
        <begin position="32"/>
        <end position="51"/>
    </location>
</feature>
<keyword evidence="8" id="KW-1185">Reference proteome</keyword>
<dbReference type="InterPro" id="IPR039536">
    <property type="entry name" value="TetR_C_Proteobacteria"/>
</dbReference>
<keyword evidence="1" id="KW-0805">Transcription regulation</keyword>
<evidence type="ECO:0000313" key="7">
    <source>
        <dbReference type="EMBL" id="VDC50159.1"/>
    </source>
</evidence>
<dbReference type="InterPro" id="IPR009057">
    <property type="entry name" value="Homeodomain-like_sf"/>
</dbReference>
<gene>
    <name evidence="7" type="primary">acrR</name>
    <name evidence="7" type="ORF">BREV_BREV_01728</name>
    <name evidence="6" type="ORF">GYM46_10095</name>
</gene>
<dbReference type="Pfam" id="PF00440">
    <property type="entry name" value="TetR_N"/>
    <property type="match status" value="1"/>
</dbReference>
<dbReference type="EMBL" id="CP048751">
    <property type="protein sequence ID" value="QIH73269.1"/>
    <property type="molecule type" value="Genomic_DNA"/>
</dbReference>
<evidence type="ECO:0000313" key="9">
    <source>
        <dbReference type="Proteomes" id="UP000501325"/>
    </source>
</evidence>
<accession>A0A6G7EIV8</accession>
<evidence type="ECO:0000256" key="3">
    <source>
        <dbReference type="ARBA" id="ARBA00023163"/>
    </source>
</evidence>
<dbReference type="PANTHER" id="PTHR30055:SF146">
    <property type="entry name" value="HTH-TYPE TRANSCRIPTIONAL DUAL REGULATOR CECR"/>
    <property type="match status" value="1"/>
</dbReference>
<protein>
    <submittedName>
        <fullName evidence="7">HTH-type transcriptional regulator AcrR</fullName>
    </submittedName>
    <submittedName>
        <fullName evidence="6">TetR/AcrR family transcriptional regulator</fullName>
    </submittedName>
</protein>
<dbReference type="PANTHER" id="PTHR30055">
    <property type="entry name" value="HTH-TYPE TRANSCRIPTIONAL REGULATOR RUTR"/>
    <property type="match status" value="1"/>
</dbReference>
<dbReference type="SUPFAM" id="SSF48498">
    <property type="entry name" value="Tetracyclin repressor-like, C-terminal domain"/>
    <property type="match status" value="1"/>
</dbReference>
<dbReference type="RefSeq" id="WP_008264314.1">
    <property type="nucleotide sequence ID" value="NZ_CP048751.1"/>
</dbReference>
<dbReference type="Gene3D" id="1.10.357.10">
    <property type="entry name" value="Tetracycline Repressor, domain 2"/>
    <property type="match status" value="1"/>
</dbReference>
<sequence>MARRRGQVDEKKSEAILDAAATLFADKGLAVSMDEIARVAGVSKQTVYNRFASKLEIARAMASQRSDAVAAPLKAPGDPAAVLEALALSLLERICHPDKVGSMRGVVLMSTEAPEIAQAVYEAGPLRSLKLLSAWLADQTRAGRLNVPDPDGAAEMFSGLVLGHGHLRAMLNVPQIDADHRLRRAREAARVFVAAYAPTAYAPGQDRAS</sequence>
<reference evidence="7 8" key="1">
    <citation type="submission" date="2018-11" db="EMBL/GenBank/DDBJ databases">
        <authorList>
            <person name="Peiro R."/>
            <person name="Begona"/>
            <person name="Cbmso G."/>
            <person name="Lopez M."/>
            <person name="Gonzalez S."/>
            <person name="Sacristan E."/>
            <person name="Castillo E."/>
        </authorList>
    </citation>
    <scope>NUCLEOTIDE SEQUENCE [LARGE SCALE GENOMIC DNA]</scope>
    <source>
        <strain evidence="7">Brev_genome</strain>
    </source>
</reference>
<evidence type="ECO:0000256" key="4">
    <source>
        <dbReference type="PROSITE-ProRule" id="PRU00335"/>
    </source>
</evidence>
<keyword evidence="2 4" id="KW-0238">DNA-binding</keyword>
<dbReference type="Pfam" id="PF14246">
    <property type="entry name" value="TetR_C_7"/>
    <property type="match status" value="1"/>
</dbReference>
<dbReference type="GO" id="GO:0000976">
    <property type="term" value="F:transcription cis-regulatory region binding"/>
    <property type="evidence" value="ECO:0007669"/>
    <property type="project" value="TreeGrafter"/>
</dbReference>
<evidence type="ECO:0000313" key="6">
    <source>
        <dbReference type="EMBL" id="QIH73269.1"/>
    </source>
</evidence>
<name>A0A6G7EIV8_9CAUL</name>
<evidence type="ECO:0000259" key="5">
    <source>
        <dbReference type="PROSITE" id="PS50977"/>
    </source>
</evidence>
<dbReference type="PROSITE" id="PS50977">
    <property type="entry name" value="HTH_TETR_2"/>
    <property type="match status" value="1"/>
</dbReference>
<organism evidence="7 8">
    <name type="scientific">Brevundimonas mediterranea</name>
    <dbReference type="NCBI Taxonomy" id="74329"/>
    <lineage>
        <taxon>Bacteria</taxon>
        <taxon>Pseudomonadati</taxon>
        <taxon>Pseudomonadota</taxon>
        <taxon>Alphaproteobacteria</taxon>
        <taxon>Caulobacterales</taxon>
        <taxon>Caulobacteraceae</taxon>
        <taxon>Brevundimonas</taxon>
    </lineage>
</organism>
<evidence type="ECO:0000256" key="2">
    <source>
        <dbReference type="ARBA" id="ARBA00023125"/>
    </source>
</evidence>
<evidence type="ECO:0000313" key="8">
    <source>
        <dbReference type="Proteomes" id="UP000289220"/>
    </source>
</evidence>
<dbReference type="Proteomes" id="UP000289220">
    <property type="component" value="Unassembled WGS sequence"/>
</dbReference>
<dbReference type="FunFam" id="1.10.10.60:FF:000141">
    <property type="entry name" value="TetR family transcriptional regulator"/>
    <property type="match status" value="1"/>
</dbReference>
<keyword evidence="3" id="KW-0804">Transcription</keyword>
<dbReference type="KEGG" id="bmed:GYM46_10095"/>